<name>X6NDW1_RETFI</name>
<protein>
    <submittedName>
        <fullName evidence="2">Uncharacterized protein</fullName>
    </submittedName>
</protein>
<dbReference type="AlphaFoldDB" id="X6NDW1"/>
<dbReference type="Proteomes" id="UP000023152">
    <property type="component" value="Unassembled WGS sequence"/>
</dbReference>
<organism evidence="2 3">
    <name type="scientific">Reticulomyxa filosa</name>
    <dbReference type="NCBI Taxonomy" id="46433"/>
    <lineage>
        <taxon>Eukaryota</taxon>
        <taxon>Sar</taxon>
        <taxon>Rhizaria</taxon>
        <taxon>Retaria</taxon>
        <taxon>Foraminifera</taxon>
        <taxon>Monothalamids</taxon>
        <taxon>Reticulomyxidae</taxon>
        <taxon>Reticulomyxa</taxon>
    </lineage>
</organism>
<feature type="transmembrane region" description="Helical" evidence="1">
    <location>
        <begin position="7"/>
        <end position="29"/>
    </location>
</feature>
<sequence length="184" mass="21903">MKFIRFFDVFIFVITIFFLDITTTAVIFFPYKMKFFCQAFFTNVIISICAVLELVQCPIQKRFDTIYVQHLFRIIASSHQKSVTTKHTSLPKYFWISKKKIVHFWMCHHKNNSKIVFDVLSSKRFFANVLTKKSIIIFGQIISQNNIFLKIILNFLPHETMISETGANNDFNKEESRYKMWNNI</sequence>
<accession>X6NDW1</accession>
<evidence type="ECO:0000256" key="1">
    <source>
        <dbReference type="SAM" id="Phobius"/>
    </source>
</evidence>
<gene>
    <name evidence="2" type="ORF">RFI_12648</name>
</gene>
<keyword evidence="1" id="KW-0812">Transmembrane</keyword>
<keyword evidence="3" id="KW-1185">Reference proteome</keyword>
<keyword evidence="1" id="KW-0472">Membrane</keyword>
<dbReference type="EMBL" id="ASPP01009176">
    <property type="protein sequence ID" value="ETO24510.1"/>
    <property type="molecule type" value="Genomic_DNA"/>
</dbReference>
<comment type="caution">
    <text evidence="2">The sequence shown here is derived from an EMBL/GenBank/DDBJ whole genome shotgun (WGS) entry which is preliminary data.</text>
</comment>
<evidence type="ECO:0000313" key="3">
    <source>
        <dbReference type="Proteomes" id="UP000023152"/>
    </source>
</evidence>
<evidence type="ECO:0000313" key="2">
    <source>
        <dbReference type="EMBL" id="ETO24510.1"/>
    </source>
</evidence>
<keyword evidence="1" id="KW-1133">Transmembrane helix</keyword>
<feature type="transmembrane region" description="Helical" evidence="1">
    <location>
        <begin position="35"/>
        <end position="55"/>
    </location>
</feature>
<proteinExistence type="predicted"/>
<reference evidence="2 3" key="1">
    <citation type="journal article" date="2013" name="Curr. Biol.">
        <title>The Genome of the Foraminiferan Reticulomyxa filosa.</title>
        <authorList>
            <person name="Glockner G."/>
            <person name="Hulsmann N."/>
            <person name="Schleicher M."/>
            <person name="Noegel A.A."/>
            <person name="Eichinger L."/>
            <person name="Gallinger C."/>
            <person name="Pawlowski J."/>
            <person name="Sierra R."/>
            <person name="Euteneuer U."/>
            <person name="Pillet L."/>
            <person name="Moustafa A."/>
            <person name="Platzer M."/>
            <person name="Groth M."/>
            <person name="Szafranski K."/>
            <person name="Schliwa M."/>
        </authorList>
    </citation>
    <scope>NUCLEOTIDE SEQUENCE [LARGE SCALE GENOMIC DNA]</scope>
</reference>